<dbReference type="KEGG" id="abo:ABO_0295"/>
<keyword evidence="2" id="KW-1185">Reference proteome</keyword>
<dbReference type="AlphaFoldDB" id="Q0VSV5"/>
<reference evidence="1 2" key="1">
    <citation type="journal article" date="2006" name="Nat. Biotechnol.">
        <title>Genome sequence of the ubiquitous hydrocarbon-degrading marine bacterium Alcanivorax borkumensis.</title>
        <authorList>
            <person name="Schneiker S."/>
            <person name="Martins dos Santos V.A.P."/>
            <person name="Bartels D."/>
            <person name="Bekel T."/>
            <person name="Brecht M."/>
            <person name="Buhrmester J."/>
            <person name="Chernikova T.N."/>
            <person name="Denaro R."/>
            <person name="Ferrer M."/>
            <person name="Gertler C."/>
            <person name="Goesmann A."/>
            <person name="Golyshina O.V."/>
            <person name="Kaminski F."/>
            <person name="Khachane A.N."/>
            <person name="Lang S."/>
            <person name="Linke B."/>
            <person name="McHardy A.C."/>
            <person name="Meyer F."/>
            <person name="Nechitaylo T."/>
            <person name="Puehler A."/>
            <person name="Regenhardt D."/>
            <person name="Rupp O."/>
            <person name="Sabirova J.S."/>
            <person name="Selbitschka W."/>
            <person name="Yakimov M.M."/>
            <person name="Timmis K.N."/>
            <person name="Vorhoelter F.-J."/>
            <person name="Weidner S."/>
            <person name="Kaiser O."/>
            <person name="Golyshin P.N."/>
        </authorList>
    </citation>
    <scope>NUCLEOTIDE SEQUENCE [LARGE SCALE GENOMIC DNA]</scope>
    <source>
        <strain evidence="2">ATCC 700651 / DSM 11573 / NCIMB 13689 / SK2</strain>
    </source>
</reference>
<organism evidence="1 2">
    <name type="scientific">Alcanivorax borkumensis (strain ATCC 700651 / DSM 11573 / NCIMB 13689 / SK2)</name>
    <dbReference type="NCBI Taxonomy" id="393595"/>
    <lineage>
        <taxon>Bacteria</taxon>
        <taxon>Pseudomonadati</taxon>
        <taxon>Pseudomonadota</taxon>
        <taxon>Gammaproteobacteria</taxon>
        <taxon>Oceanospirillales</taxon>
        <taxon>Alcanivoracaceae</taxon>
        <taxon>Alcanivorax</taxon>
    </lineage>
</organism>
<evidence type="ECO:0000313" key="2">
    <source>
        <dbReference type="Proteomes" id="UP000008871"/>
    </source>
</evidence>
<sequence>MGTEEVEIVERNYTDSQGGLYLQIYANGKQVNRQGLSGFSGKEMRVAYVWTVNDWFDFSRLDSGAKLRVDITNIRGSKTLSKSMVLTNEESEALVFNGKYDGLVQYYYVCSKCNADLQTNYYSDAQRIVWFSGKYKFKADRGSGLDRVASCLGERFNTTGSNGYVTLMRANTPAEAAREWPMAYQAYGRVQPNGRIDKPGIEDLQACARSKRLQVTFEQ</sequence>
<proteinExistence type="predicted"/>
<dbReference type="EMBL" id="AM286690">
    <property type="protein sequence ID" value="CAL15743.1"/>
    <property type="molecule type" value="Genomic_DNA"/>
</dbReference>
<protein>
    <submittedName>
        <fullName evidence="1">Uncharacterized protein</fullName>
    </submittedName>
</protein>
<name>Q0VSV5_ALCBS</name>
<evidence type="ECO:0000313" key="1">
    <source>
        <dbReference type="EMBL" id="CAL15743.1"/>
    </source>
</evidence>
<accession>Q0VSV5</accession>
<dbReference type="HOGENOM" id="CLU_1259247_0_0_6"/>
<dbReference type="Proteomes" id="UP000008871">
    <property type="component" value="Chromosome"/>
</dbReference>
<gene>
    <name evidence="1" type="ordered locus">ABO_0295</name>
</gene>